<feature type="region of interest" description="Disordered" evidence="1">
    <location>
        <begin position="536"/>
        <end position="555"/>
    </location>
</feature>
<keyword evidence="2" id="KW-0472">Membrane</keyword>
<dbReference type="SUPFAM" id="SSF56524">
    <property type="entry name" value="Oxidoreductase molybdopterin-binding domain"/>
    <property type="match status" value="1"/>
</dbReference>
<dbReference type="InterPro" id="IPR008335">
    <property type="entry name" value="Mopterin_OxRdtase_euk"/>
</dbReference>
<dbReference type="EMBL" id="FXTG01000004">
    <property type="protein sequence ID" value="SMO73257.1"/>
    <property type="molecule type" value="Genomic_DNA"/>
</dbReference>
<dbReference type="InterPro" id="IPR000572">
    <property type="entry name" value="OxRdtase_Mopterin-bd_dom"/>
</dbReference>
<evidence type="ECO:0000313" key="4">
    <source>
        <dbReference type="EMBL" id="SMO73257.1"/>
    </source>
</evidence>
<feature type="transmembrane region" description="Helical" evidence="2">
    <location>
        <begin position="93"/>
        <end position="112"/>
    </location>
</feature>
<keyword evidence="2" id="KW-1133">Transmembrane helix</keyword>
<feature type="transmembrane region" description="Helical" evidence="2">
    <location>
        <begin position="143"/>
        <end position="164"/>
    </location>
</feature>
<sequence>MQARRAGRPGRPTGLRLRIKDVNTPQTRSLVAARAGAGLLATGLAVAVGHAVAGVVAPGSSPFLAVADSVVDRAPSAVREVTIDALGTADKPALMAGLAVILVVTGVVVGLIERRGRPAGTIVLALFGLIGTAAAVTRPTAGPLWALPTVLGAIVSIVALRAMIGALFPASSVAAAAGGPEGAASAGTGEVASSPGTAAAGTATRRDPDRRRFLVLAGSAAAVIAAAGATGMALTRRAAEAVAERTGLRLPRVLARNAAPPVPTGVVPDAPGATPFLTDNDEFYRIDTALRVPSLRAADWRLRIHGMVEREIELDWQSLIDRETRERIITMTCVSNEVGGDLVGTASWTGFSIADLLAEAGPLPDADMLLSTSVDGWTAGTPLEALTDGRDALLAVGMNGEPLPFEHGYPVRQVVPGLYGYVSATKWVVDWEVTRFDRASAYWTDRGWAERGPIRTASRIDRPAPLAEVPPGPVVVAGTAWAQRRGIERVEVRVDDGPWREAQLSEEYSVDTWRMWSWTWNAEPGLHTLHVRATDGTGRVQPEERREPVPSGATGWHNRTFRVATA</sequence>
<feature type="transmembrane region" description="Helical" evidence="2">
    <location>
        <begin position="213"/>
        <end position="234"/>
    </location>
</feature>
<dbReference type="PANTHER" id="PTHR19372:SF7">
    <property type="entry name" value="SULFITE OXIDASE, MITOCHONDRIAL"/>
    <property type="match status" value="1"/>
</dbReference>
<evidence type="ECO:0000256" key="1">
    <source>
        <dbReference type="SAM" id="MobiDB-lite"/>
    </source>
</evidence>
<accession>A0ABY1N443</accession>
<dbReference type="PRINTS" id="PR00407">
    <property type="entry name" value="EUMOPTERIN"/>
</dbReference>
<gene>
    <name evidence="4" type="ORF">SAMN06265174_104277</name>
</gene>
<feature type="compositionally biased region" description="Low complexity" evidence="1">
    <location>
        <begin position="184"/>
        <end position="203"/>
    </location>
</feature>
<dbReference type="Gene3D" id="3.90.420.10">
    <property type="entry name" value="Oxidoreductase, molybdopterin-binding domain"/>
    <property type="match status" value="1"/>
</dbReference>
<feature type="domain" description="Oxidoreductase molybdopterin-binding" evidence="3">
    <location>
        <begin position="291"/>
        <end position="440"/>
    </location>
</feature>
<protein>
    <submittedName>
        <fullName evidence="4">Sulfite oxidase</fullName>
    </submittedName>
</protein>
<feature type="transmembrane region" description="Helical" evidence="2">
    <location>
        <begin position="119"/>
        <end position="137"/>
    </location>
</feature>
<dbReference type="PANTHER" id="PTHR19372">
    <property type="entry name" value="SULFITE REDUCTASE"/>
    <property type="match status" value="1"/>
</dbReference>
<dbReference type="Pfam" id="PF00174">
    <property type="entry name" value="Oxidored_molyb"/>
    <property type="match status" value="1"/>
</dbReference>
<dbReference type="SUPFAM" id="SSF81296">
    <property type="entry name" value="E set domains"/>
    <property type="match status" value="1"/>
</dbReference>
<dbReference type="InterPro" id="IPR014756">
    <property type="entry name" value="Ig_E-set"/>
</dbReference>
<dbReference type="Proteomes" id="UP000315460">
    <property type="component" value="Unassembled WGS sequence"/>
</dbReference>
<keyword evidence="5" id="KW-1185">Reference proteome</keyword>
<evidence type="ECO:0000256" key="2">
    <source>
        <dbReference type="SAM" id="Phobius"/>
    </source>
</evidence>
<feature type="transmembrane region" description="Helical" evidence="2">
    <location>
        <begin position="37"/>
        <end position="57"/>
    </location>
</feature>
<proteinExistence type="predicted"/>
<dbReference type="Gene3D" id="2.60.40.650">
    <property type="match status" value="1"/>
</dbReference>
<feature type="region of interest" description="Disordered" evidence="1">
    <location>
        <begin position="184"/>
        <end position="206"/>
    </location>
</feature>
<evidence type="ECO:0000259" key="3">
    <source>
        <dbReference type="Pfam" id="PF00174"/>
    </source>
</evidence>
<evidence type="ECO:0000313" key="5">
    <source>
        <dbReference type="Proteomes" id="UP000315460"/>
    </source>
</evidence>
<reference evidence="4 5" key="1">
    <citation type="submission" date="2017-05" db="EMBL/GenBank/DDBJ databases">
        <authorList>
            <person name="Varghese N."/>
            <person name="Submissions S."/>
        </authorList>
    </citation>
    <scope>NUCLEOTIDE SEQUENCE [LARGE SCALE GENOMIC DNA]</scope>
    <source>
        <strain evidence="4 5">DSM 45139</strain>
    </source>
</reference>
<dbReference type="InterPro" id="IPR036374">
    <property type="entry name" value="OxRdtase_Mopterin-bd_sf"/>
</dbReference>
<keyword evidence="2" id="KW-0812">Transmembrane</keyword>
<name>A0ABY1N443_9ACTN</name>
<organism evidence="4 5">
    <name type="scientific">Dietzia kunjamensis subsp. schimae</name>
    <dbReference type="NCBI Taxonomy" id="498198"/>
    <lineage>
        <taxon>Bacteria</taxon>
        <taxon>Bacillati</taxon>
        <taxon>Actinomycetota</taxon>
        <taxon>Actinomycetes</taxon>
        <taxon>Mycobacteriales</taxon>
        <taxon>Dietziaceae</taxon>
        <taxon>Dietzia</taxon>
    </lineage>
</organism>
<comment type="caution">
    <text evidence="4">The sequence shown here is derived from an EMBL/GenBank/DDBJ whole genome shotgun (WGS) entry which is preliminary data.</text>
</comment>